<evidence type="ECO:0008006" key="3">
    <source>
        <dbReference type="Google" id="ProtNLM"/>
    </source>
</evidence>
<evidence type="ECO:0000313" key="2">
    <source>
        <dbReference type="Proteomes" id="UP000091956"/>
    </source>
</evidence>
<organism evidence="1 2">
    <name type="scientific">Pseudogymnoascus verrucosus</name>
    <dbReference type="NCBI Taxonomy" id="342668"/>
    <lineage>
        <taxon>Eukaryota</taxon>
        <taxon>Fungi</taxon>
        <taxon>Dikarya</taxon>
        <taxon>Ascomycota</taxon>
        <taxon>Pezizomycotina</taxon>
        <taxon>Leotiomycetes</taxon>
        <taxon>Thelebolales</taxon>
        <taxon>Thelebolaceae</taxon>
        <taxon>Pseudogymnoascus</taxon>
    </lineage>
</organism>
<dbReference type="RefSeq" id="XP_018128661.1">
    <property type="nucleotide sequence ID" value="XM_018276961.1"/>
</dbReference>
<dbReference type="OrthoDB" id="3766406at2759"/>
<protein>
    <recommendedName>
        <fullName evidence="3">F-box domain-containing protein</fullName>
    </recommendedName>
</protein>
<gene>
    <name evidence="1" type="ORF">VE01_07527</name>
</gene>
<evidence type="ECO:0000313" key="1">
    <source>
        <dbReference type="EMBL" id="OBT94928.1"/>
    </source>
</evidence>
<keyword evidence="2" id="KW-1185">Reference proteome</keyword>
<accession>A0A1B8GGG9</accession>
<reference evidence="1 2" key="1">
    <citation type="submission" date="2016-03" db="EMBL/GenBank/DDBJ databases">
        <title>Comparative genomics of Pseudogymnoascus destructans, the fungus causing white-nose syndrome of bats.</title>
        <authorList>
            <person name="Palmer J.M."/>
            <person name="Drees K.P."/>
            <person name="Foster J.T."/>
            <person name="Lindner D.L."/>
        </authorList>
    </citation>
    <scope>NUCLEOTIDE SEQUENCE [LARGE SCALE GENOMIC DNA]</scope>
    <source>
        <strain evidence="1 2">UAMH 10579</strain>
    </source>
</reference>
<dbReference type="EMBL" id="KV460239">
    <property type="protein sequence ID" value="OBT94928.1"/>
    <property type="molecule type" value="Genomic_DNA"/>
</dbReference>
<dbReference type="Proteomes" id="UP000091956">
    <property type="component" value="Unassembled WGS sequence"/>
</dbReference>
<reference evidence="2" key="2">
    <citation type="journal article" date="2018" name="Nat. Commun.">
        <title>Extreme sensitivity to ultraviolet light in the fungal pathogen causing white-nose syndrome of bats.</title>
        <authorList>
            <person name="Palmer J.M."/>
            <person name="Drees K.P."/>
            <person name="Foster J.T."/>
            <person name="Lindner D.L."/>
        </authorList>
    </citation>
    <scope>NUCLEOTIDE SEQUENCE [LARGE SCALE GENOMIC DNA]</scope>
    <source>
        <strain evidence="2">UAMH 10579</strain>
    </source>
</reference>
<dbReference type="AlphaFoldDB" id="A0A1B8GGG9"/>
<dbReference type="GeneID" id="28840913"/>
<sequence>MNTLKRRSRHSAQRHLQTQPTALESPFLKLPLELIYLTASHLPTESVACLSLCNHYLYSSLKTEYHLKTESIFTIDNLHPPRDADSIVMNAFLHLLERDLPLHIICPHCNKLHFTPLAERHLVTERYSPTTSKTWSKCRTRDSLSQGVRYTPPRFSSTIFLMAMKTHRRGCDTSPLLDLLSYKKIESCAGFTQLHISEARIRNDSLLIRDQKVFMLPASRKNPFTLFGEFGFCRHCVLHSTDDLLCCGIYVPTVEEMDNYVSREGIIYCNYCHTELRIDFKSYGKAGNAMFVTRWMDIGEGRDVDDVKWRVRLGGGNEWLWDEVIYPRGSICDAFEGGEDFEFDLIMTKKDEMELFARRPLVALASERGQGKVEPSHMIIDGRIVRVPSTEIGRCCDHSHQQYRHRPF</sequence>
<name>A0A1B8GGG9_9PEZI</name>
<proteinExistence type="predicted"/>